<keyword evidence="1" id="KW-0732">Signal</keyword>
<dbReference type="RefSeq" id="WP_340358036.1">
    <property type="nucleotide sequence ID" value="NZ_JBBKZU010000007.1"/>
</dbReference>
<proteinExistence type="predicted"/>
<accession>A0ABU8VGI3</accession>
<organism evidence="2 3">
    <name type="scientific">Variovorax ureilyticus</name>
    <dbReference type="NCBI Taxonomy" id="1836198"/>
    <lineage>
        <taxon>Bacteria</taxon>
        <taxon>Pseudomonadati</taxon>
        <taxon>Pseudomonadota</taxon>
        <taxon>Betaproteobacteria</taxon>
        <taxon>Burkholderiales</taxon>
        <taxon>Comamonadaceae</taxon>
        <taxon>Variovorax</taxon>
    </lineage>
</organism>
<gene>
    <name evidence="2" type="ORF">WKW77_16970</name>
</gene>
<sequence length="145" mass="15961">MVCFRLLLVVWLASCGGLAHAAAWRCTLHHVYEVKPGGALEQQKEDPVLMHFQRVGEMLLYDEATGSVRYLSAGSTVWRLTFQVWQKGDDHKDSAMALFMDPAGGSVIVLRIHTGNKESRDANRFSFVDMRGSIGTGTCAQMASG</sequence>
<feature type="chain" id="PRO_5045609614" evidence="1">
    <location>
        <begin position="22"/>
        <end position="145"/>
    </location>
</feature>
<feature type="signal peptide" evidence="1">
    <location>
        <begin position="1"/>
        <end position="21"/>
    </location>
</feature>
<name>A0ABU8VGI3_9BURK</name>
<dbReference type="Proteomes" id="UP001365846">
    <property type="component" value="Unassembled WGS sequence"/>
</dbReference>
<reference evidence="2 3" key="1">
    <citation type="submission" date="2024-03" db="EMBL/GenBank/DDBJ databases">
        <title>Novel species of the genus Variovorax.</title>
        <authorList>
            <person name="Liu Q."/>
            <person name="Xin Y.-H."/>
        </authorList>
    </citation>
    <scope>NUCLEOTIDE SEQUENCE [LARGE SCALE GENOMIC DNA]</scope>
    <source>
        <strain evidence="2 3">KACC 18899</strain>
    </source>
</reference>
<evidence type="ECO:0000313" key="3">
    <source>
        <dbReference type="Proteomes" id="UP001365846"/>
    </source>
</evidence>
<protein>
    <submittedName>
        <fullName evidence="2">Uncharacterized protein</fullName>
    </submittedName>
</protein>
<dbReference type="EMBL" id="JBBKZU010000007">
    <property type="protein sequence ID" value="MEJ8812782.1"/>
    <property type="molecule type" value="Genomic_DNA"/>
</dbReference>
<evidence type="ECO:0000313" key="2">
    <source>
        <dbReference type="EMBL" id="MEJ8812782.1"/>
    </source>
</evidence>
<evidence type="ECO:0000256" key="1">
    <source>
        <dbReference type="SAM" id="SignalP"/>
    </source>
</evidence>
<comment type="caution">
    <text evidence="2">The sequence shown here is derived from an EMBL/GenBank/DDBJ whole genome shotgun (WGS) entry which is preliminary data.</text>
</comment>
<keyword evidence="3" id="KW-1185">Reference proteome</keyword>